<dbReference type="Pfam" id="PF20250">
    <property type="entry name" value="FapA_N"/>
    <property type="match status" value="1"/>
</dbReference>
<protein>
    <recommendedName>
        <fullName evidence="2">Flagellar Assembly Protein A N-terminal region domain-containing protein</fullName>
    </recommendedName>
</protein>
<keyword evidence="4" id="KW-1185">Reference proteome</keyword>
<dbReference type="AlphaFoldDB" id="A0A0A5G5M1"/>
<reference evidence="3 4" key="1">
    <citation type="submission" date="2013-08" db="EMBL/GenBank/DDBJ databases">
        <authorList>
            <person name="Huang J."/>
            <person name="Wang G."/>
        </authorList>
    </citation>
    <scope>NUCLEOTIDE SEQUENCE [LARGE SCALE GENOMIC DNA]</scope>
    <source>
        <strain evidence="3 4">JSM 072002</strain>
    </source>
</reference>
<dbReference type="STRING" id="1385512.N784_07080"/>
<evidence type="ECO:0000259" key="2">
    <source>
        <dbReference type="Pfam" id="PF20250"/>
    </source>
</evidence>
<dbReference type="PANTHER" id="PTHR38032">
    <property type="entry name" value="POLYMERASE-RELATED"/>
    <property type="match status" value="1"/>
</dbReference>
<feature type="domain" description="Flagellar Assembly Protein A N-terminal region" evidence="2">
    <location>
        <begin position="10"/>
        <end position="181"/>
    </location>
</feature>
<evidence type="ECO:0000313" key="4">
    <source>
        <dbReference type="Proteomes" id="UP000030401"/>
    </source>
</evidence>
<evidence type="ECO:0000256" key="1">
    <source>
        <dbReference type="SAM" id="Coils"/>
    </source>
</evidence>
<gene>
    <name evidence="3" type="ORF">N784_07080</name>
</gene>
<accession>A0A0A5G5M1</accession>
<sequence>MGIEQLDDFFSIKISKDQLSCYVHFKKEYHLELSLTPQDWLDELHKRSITYGIHQEHIEQLCKGLKEEDFPLLIAEGTPAKHGENGRIKYEITANSQSAPELDERDAVDLRNVMQIPTVREGDKLLTIISPTKGEAGKTVFDKPIPAKPGKPVRTRAGKNVKWRESKQAMYATVDGQVSFFERVVHVHPYFEVNHDIDMKTGNLDFVGTIIVRGNVPSGYTLKAQGDIKVYGFVEGATLIADGSIYISEGIAATSKGSIQAGVDVHAGYVNQGNIEAGRHIQIEHSILHSDCVARNSITCHNGNIIGGSLSAGHLIQCKDIGNKMSTKTEMFFGANKKLVEKENSLLQQKEETEDSLEKLDIVGKKLHRKKEKEGALSAQERVTLLRQRNSIAKCKETYQDIQDQLEELQEQLTDNKDAKLMVEGILHPNTTIAFRKYKRHIKKQHHRVYIQLDQSEIVIHPLT</sequence>
<dbReference type="RefSeq" id="WP_052127096.1">
    <property type="nucleotide sequence ID" value="NZ_AVPG01000002.1"/>
</dbReference>
<keyword evidence="1" id="KW-0175">Coiled coil</keyword>
<dbReference type="InterPro" id="IPR005646">
    <property type="entry name" value="FapA"/>
</dbReference>
<dbReference type="PANTHER" id="PTHR38032:SF1">
    <property type="entry name" value="RNA-BINDING PROTEIN KHPB N-TERMINAL DOMAIN-CONTAINING PROTEIN"/>
    <property type="match status" value="1"/>
</dbReference>
<feature type="coiled-coil region" evidence="1">
    <location>
        <begin position="392"/>
        <end position="419"/>
    </location>
</feature>
<dbReference type="EMBL" id="AVPG01000002">
    <property type="protein sequence ID" value="KGX88421.1"/>
    <property type="molecule type" value="Genomic_DNA"/>
</dbReference>
<organism evidence="3 4">
    <name type="scientific">Pontibacillus litoralis JSM 072002</name>
    <dbReference type="NCBI Taxonomy" id="1385512"/>
    <lineage>
        <taxon>Bacteria</taxon>
        <taxon>Bacillati</taxon>
        <taxon>Bacillota</taxon>
        <taxon>Bacilli</taxon>
        <taxon>Bacillales</taxon>
        <taxon>Bacillaceae</taxon>
        <taxon>Pontibacillus</taxon>
    </lineage>
</organism>
<dbReference type="Proteomes" id="UP000030401">
    <property type="component" value="Unassembled WGS sequence"/>
</dbReference>
<dbReference type="eggNOG" id="COG1315">
    <property type="taxonomic scope" value="Bacteria"/>
</dbReference>
<dbReference type="InterPro" id="IPR046865">
    <property type="entry name" value="FapA_b_solenoid"/>
</dbReference>
<dbReference type="InterPro" id="IPR046866">
    <property type="entry name" value="FapA_N"/>
</dbReference>
<name>A0A0A5G5M1_9BACI</name>
<comment type="caution">
    <text evidence="3">The sequence shown here is derived from an EMBL/GenBank/DDBJ whole genome shotgun (WGS) entry which is preliminary data.</text>
</comment>
<dbReference type="Pfam" id="PF03961">
    <property type="entry name" value="FapA"/>
    <property type="match status" value="1"/>
</dbReference>
<proteinExistence type="predicted"/>
<evidence type="ECO:0000313" key="3">
    <source>
        <dbReference type="EMBL" id="KGX88421.1"/>
    </source>
</evidence>